<gene>
    <name evidence="9" type="primary">bioA</name>
    <name evidence="10" type="ORF">SAMN04515674_1146</name>
</gene>
<evidence type="ECO:0000313" key="11">
    <source>
        <dbReference type="Proteomes" id="UP000199306"/>
    </source>
</evidence>
<keyword evidence="4 9" id="KW-0808">Transferase</keyword>
<reference evidence="10 11" key="1">
    <citation type="submission" date="2016-10" db="EMBL/GenBank/DDBJ databases">
        <authorList>
            <person name="de Groot N.N."/>
        </authorList>
    </citation>
    <scope>NUCLEOTIDE SEQUENCE [LARGE SCALE GENOMIC DNA]</scope>
    <source>
        <strain evidence="11">E92,LMG 26720,CCM 7988</strain>
    </source>
</reference>
<comment type="pathway">
    <text evidence="2 9">Cofactor biosynthesis; biotin biosynthesis; 7,8-diaminononanoate from 8-amino-7-oxononanoate (SAM route): step 1/1.</text>
</comment>
<dbReference type="PANTHER" id="PTHR42684:SF3">
    <property type="entry name" value="ADENOSYLMETHIONINE-8-AMINO-7-OXONONANOATE AMINOTRANSFERASE"/>
    <property type="match status" value="1"/>
</dbReference>
<keyword evidence="5 9" id="KW-0949">S-adenosyl-L-methionine</keyword>
<dbReference type="RefSeq" id="WP_092018878.1">
    <property type="nucleotide sequence ID" value="NZ_FOXH01000014.1"/>
</dbReference>
<dbReference type="AlphaFoldDB" id="A0A1I5X955"/>
<feature type="binding site" evidence="9">
    <location>
        <position position="331"/>
    </location>
    <ligand>
        <name>substrate</name>
    </ligand>
</feature>
<name>A0A1I5X955_9BACT</name>
<dbReference type="Gene3D" id="3.40.640.10">
    <property type="entry name" value="Type I PLP-dependent aspartate aminotransferase-like (Major domain)"/>
    <property type="match status" value="1"/>
</dbReference>
<keyword evidence="3 9" id="KW-0032">Aminotransferase</keyword>
<dbReference type="GO" id="GO:0030170">
    <property type="term" value="F:pyridoxal phosphate binding"/>
    <property type="evidence" value="ECO:0007669"/>
    <property type="project" value="UniProtKB-UniRule"/>
</dbReference>
<dbReference type="GO" id="GO:0004141">
    <property type="term" value="F:dethiobiotin synthase activity"/>
    <property type="evidence" value="ECO:0007669"/>
    <property type="project" value="TreeGrafter"/>
</dbReference>
<evidence type="ECO:0000256" key="4">
    <source>
        <dbReference type="ARBA" id="ARBA00022679"/>
    </source>
</evidence>
<dbReference type="EC" id="2.6.1.62" evidence="9"/>
<evidence type="ECO:0000256" key="7">
    <source>
        <dbReference type="ARBA" id="ARBA00022898"/>
    </source>
</evidence>
<dbReference type="Gene3D" id="3.90.1150.10">
    <property type="entry name" value="Aspartate Aminotransferase, domain 1"/>
    <property type="match status" value="1"/>
</dbReference>
<dbReference type="SUPFAM" id="SSF53383">
    <property type="entry name" value="PLP-dependent transferases"/>
    <property type="match status" value="1"/>
</dbReference>
<sequence length="463" mass="52411">MPNNSEKHFEIDSHLEYPVENIRESVFNPQSKIQNRDAEVIWHPFTQQHTAPFAIPVVRGEGAYFYDDSGKRYIDAIASWWVNLHGHSHPYIAQKVMEQFGQLEHVIFAGFTHEPAVRLAERLLGILPENHKKIFYSDNGSTSVEVALKMAFQFWHNQGFTRKIKVIALENGYHGDTFGTMAVGAKSGFTAPFDPFLFDVIYLPVPVKGQEEAALKKMEELMADSEEIAAFIFEPLIQGAGGMVMYEPEILEKLLRLAKNHHILTIADEVMTGFGRTGKMFATDYLTEKPDIICLSKGLTGGTMALGVTSCTQLIYEAFLSDDRRKTLFHSHSFTANPLACAAALASLDLTEKPETREKISRINAWHQEFESSLTDTENEAIAEIRIKGTILVIELRTEEGTSYFSNIRDIAYHFFLERGILMRPLGNVIYLLTPYCISEEDMRFIYGKIKEFLALFTSGKDV</sequence>
<feature type="modified residue" description="N6-(pyridoxal phosphate)lysine" evidence="9">
    <location>
        <position position="297"/>
    </location>
</feature>
<dbReference type="GO" id="GO:0009102">
    <property type="term" value="P:biotin biosynthetic process"/>
    <property type="evidence" value="ECO:0007669"/>
    <property type="project" value="UniProtKB-UniRule"/>
</dbReference>
<evidence type="ECO:0000313" key="10">
    <source>
        <dbReference type="EMBL" id="SFQ28500.1"/>
    </source>
</evidence>
<dbReference type="InterPro" id="IPR005815">
    <property type="entry name" value="BioA"/>
</dbReference>
<keyword evidence="7 9" id="KW-0663">Pyridoxal phosphate</keyword>
<evidence type="ECO:0000256" key="3">
    <source>
        <dbReference type="ARBA" id="ARBA00022576"/>
    </source>
</evidence>
<feature type="binding site" evidence="9">
    <location>
        <begin position="332"/>
        <end position="333"/>
    </location>
    <ligand>
        <name>pyridoxal 5'-phosphate</name>
        <dbReference type="ChEBI" id="CHEBI:597326"/>
    </ligand>
</feature>
<comment type="similarity">
    <text evidence="9">Belongs to the class-III pyridoxal-phosphate-dependent aminotransferase family. BioA subfamily.</text>
</comment>
<organism evidence="10 11">
    <name type="scientific">Pseudarcicella hirudinis</name>
    <dbReference type="NCBI Taxonomy" id="1079859"/>
    <lineage>
        <taxon>Bacteria</taxon>
        <taxon>Pseudomonadati</taxon>
        <taxon>Bacteroidota</taxon>
        <taxon>Cytophagia</taxon>
        <taxon>Cytophagales</taxon>
        <taxon>Flectobacillaceae</taxon>
        <taxon>Pseudarcicella</taxon>
    </lineage>
</organism>
<comment type="cofactor">
    <cofactor evidence="1 9">
        <name>pyridoxal 5'-phosphate</name>
        <dbReference type="ChEBI" id="CHEBI:597326"/>
    </cofactor>
</comment>
<evidence type="ECO:0000256" key="9">
    <source>
        <dbReference type="HAMAP-Rule" id="MF_00834"/>
    </source>
</evidence>
<feature type="binding site" evidence="9">
    <location>
        <position position="268"/>
    </location>
    <ligand>
        <name>pyridoxal 5'-phosphate</name>
        <dbReference type="ChEBI" id="CHEBI:597326"/>
    </ligand>
</feature>
<feature type="binding site" evidence="9">
    <location>
        <position position="297"/>
    </location>
    <ligand>
        <name>substrate</name>
    </ligand>
</feature>
<accession>A0A1I5X955</accession>
<keyword evidence="11" id="KW-1185">Reference proteome</keyword>
<evidence type="ECO:0000256" key="5">
    <source>
        <dbReference type="ARBA" id="ARBA00022691"/>
    </source>
</evidence>
<keyword evidence="9" id="KW-0963">Cytoplasm</keyword>
<dbReference type="InterPro" id="IPR015422">
    <property type="entry name" value="PyrdxlP-dep_Trfase_small"/>
</dbReference>
<evidence type="ECO:0000256" key="2">
    <source>
        <dbReference type="ARBA" id="ARBA00005063"/>
    </source>
</evidence>
<dbReference type="UniPathway" id="UPA00078">
    <property type="reaction ID" value="UER00160"/>
</dbReference>
<keyword evidence="6 9" id="KW-0093">Biotin biosynthesis</keyword>
<comment type="catalytic activity">
    <reaction evidence="8 9">
        <text>(8S)-8-amino-7-oxononanoate + S-adenosyl-L-methionine = S-adenosyl-4-methylsulfanyl-2-oxobutanoate + (7R,8S)-7,8-diammoniononanoate</text>
        <dbReference type="Rhea" id="RHEA:16861"/>
        <dbReference type="ChEBI" id="CHEBI:16490"/>
        <dbReference type="ChEBI" id="CHEBI:59789"/>
        <dbReference type="ChEBI" id="CHEBI:149468"/>
        <dbReference type="ChEBI" id="CHEBI:149469"/>
        <dbReference type="EC" id="2.6.1.62"/>
    </reaction>
</comment>
<dbReference type="GO" id="GO:0004015">
    <property type="term" value="F:adenosylmethionine-8-amino-7-oxononanoate transaminase activity"/>
    <property type="evidence" value="ECO:0007669"/>
    <property type="project" value="UniProtKB-UniRule"/>
</dbReference>
<dbReference type="HAMAP" id="MF_00834">
    <property type="entry name" value="BioA"/>
    <property type="match status" value="1"/>
</dbReference>
<dbReference type="Proteomes" id="UP000199306">
    <property type="component" value="Unassembled WGS sequence"/>
</dbReference>
<dbReference type="InterPro" id="IPR015421">
    <property type="entry name" value="PyrdxlP-dep_Trfase_major"/>
</dbReference>
<dbReference type="InterPro" id="IPR005814">
    <property type="entry name" value="Aminotrans_3"/>
</dbReference>
<comment type="subcellular location">
    <subcellularLocation>
        <location evidence="9">Cytoplasm</location>
    </subcellularLocation>
</comment>
<feature type="site" description="Participates in the substrate recognition with KAPA and in a stacking interaction with the adenine ring of SAM" evidence="9">
    <location>
        <position position="45"/>
    </location>
</feature>
<dbReference type="OrthoDB" id="9807885at2"/>
<feature type="binding site" evidence="9">
    <location>
        <begin position="140"/>
        <end position="141"/>
    </location>
    <ligand>
        <name>pyridoxal 5'-phosphate</name>
        <dbReference type="ChEBI" id="CHEBI:597326"/>
    </ligand>
</feature>
<feature type="binding site" evidence="9">
    <location>
        <position position="80"/>
    </location>
    <ligand>
        <name>substrate</name>
    </ligand>
</feature>
<dbReference type="InterPro" id="IPR015424">
    <property type="entry name" value="PyrdxlP-dep_Trfase"/>
</dbReference>
<feature type="binding site" evidence="9">
    <location>
        <position position="424"/>
    </location>
    <ligand>
        <name>substrate</name>
    </ligand>
</feature>
<dbReference type="CDD" id="cd00610">
    <property type="entry name" value="OAT_like"/>
    <property type="match status" value="1"/>
</dbReference>
<dbReference type="Pfam" id="PF00202">
    <property type="entry name" value="Aminotran_3"/>
    <property type="match status" value="1"/>
</dbReference>
<feature type="binding site" evidence="9">
    <location>
        <position position="173"/>
    </location>
    <ligand>
        <name>substrate</name>
    </ligand>
</feature>
<evidence type="ECO:0000256" key="1">
    <source>
        <dbReference type="ARBA" id="ARBA00001933"/>
    </source>
</evidence>
<dbReference type="GO" id="GO:0051537">
    <property type="term" value="F:2 iron, 2 sulfur cluster binding"/>
    <property type="evidence" value="ECO:0007669"/>
    <property type="project" value="UniProtKB-KW"/>
</dbReference>
<dbReference type="STRING" id="1079859.SAMN04515674_1146"/>
<dbReference type="NCBIfam" id="NF004624">
    <property type="entry name" value="PRK05964.1"/>
    <property type="match status" value="1"/>
</dbReference>
<comment type="subunit">
    <text evidence="9">Homodimer.</text>
</comment>
<comment type="function">
    <text evidence="9">Catalyzes the transfer of the alpha-amino group from S-adenosyl-L-methionine (SAM) to 7-keto-8-aminopelargonic acid (KAPA) to form 7,8-diaminopelargonic acid (DAPA). It is the only aminotransferase known to utilize SAM as an amino donor.</text>
</comment>
<dbReference type="GO" id="GO:0005737">
    <property type="term" value="C:cytoplasm"/>
    <property type="evidence" value="ECO:0007669"/>
    <property type="project" value="UniProtKB-SubCell"/>
</dbReference>
<evidence type="ECO:0000256" key="6">
    <source>
        <dbReference type="ARBA" id="ARBA00022756"/>
    </source>
</evidence>
<dbReference type="PANTHER" id="PTHR42684">
    <property type="entry name" value="ADENOSYLMETHIONINE-8-AMINO-7-OXONONANOATE AMINOTRANSFERASE"/>
    <property type="match status" value="1"/>
</dbReference>
<dbReference type="NCBIfam" id="TIGR00508">
    <property type="entry name" value="bioA"/>
    <property type="match status" value="1"/>
</dbReference>
<evidence type="ECO:0000256" key="8">
    <source>
        <dbReference type="ARBA" id="ARBA00048449"/>
    </source>
</evidence>
<proteinExistence type="inferred from homology"/>
<protein>
    <recommendedName>
        <fullName evidence="9">Adenosylmethionine-8-amino-7-oxononanoate aminotransferase</fullName>
        <ecNumber evidence="9">2.6.1.62</ecNumber>
    </recommendedName>
    <alternativeName>
        <fullName evidence="9">7,8-diamino-pelargonic acid aminotransferase</fullName>
        <shortName evidence="9">DAPA AT</shortName>
        <shortName evidence="9">DAPA aminotransferase</shortName>
    </alternativeName>
    <alternativeName>
        <fullName evidence="9">7,8-diaminononanoate synthase</fullName>
        <shortName evidence="9">DANS</shortName>
    </alternativeName>
    <alternativeName>
        <fullName evidence="9">Diaminopelargonic acid synthase</fullName>
    </alternativeName>
</protein>
<dbReference type="EMBL" id="FOXH01000014">
    <property type="protein sequence ID" value="SFQ28500.1"/>
    <property type="molecule type" value="Genomic_DNA"/>
</dbReference>